<dbReference type="InterPro" id="IPR033124">
    <property type="entry name" value="Ser_caboxypep_his_AS"/>
</dbReference>
<keyword evidence="12" id="KW-1185">Reference proteome</keyword>
<dbReference type="Gene3D" id="3.40.50.1820">
    <property type="entry name" value="alpha/beta hydrolase"/>
    <property type="match status" value="1"/>
</dbReference>
<evidence type="ECO:0000256" key="3">
    <source>
        <dbReference type="ARBA" id="ARBA00022525"/>
    </source>
</evidence>
<evidence type="ECO:0000256" key="8">
    <source>
        <dbReference type="ARBA" id="ARBA00023157"/>
    </source>
</evidence>
<keyword evidence="6" id="KW-0732">Signal</keyword>
<dbReference type="AlphaFoldDB" id="A0A3Q7Y152"/>
<comment type="similarity">
    <text evidence="2 11">Belongs to the peptidase S10 family.</text>
</comment>
<reference evidence="12" key="1">
    <citation type="journal article" date="2013" name="Nat. Biotechnol.">
        <title>Draft genome sequence of chickpea (Cicer arietinum) provides a resource for trait improvement.</title>
        <authorList>
            <person name="Varshney R.K."/>
            <person name="Song C."/>
            <person name="Saxena R.K."/>
            <person name="Azam S."/>
            <person name="Yu S."/>
            <person name="Sharpe A.G."/>
            <person name="Cannon S."/>
            <person name="Baek J."/>
            <person name="Rosen B.D."/>
            <person name="Tar'an B."/>
            <person name="Millan T."/>
            <person name="Zhang X."/>
            <person name="Ramsay L.D."/>
            <person name="Iwata A."/>
            <person name="Wang Y."/>
            <person name="Nelson W."/>
            <person name="Farmer A.D."/>
            <person name="Gaur P.M."/>
            <person name="Soderlund C."/>
            <person name="Penmetsa R.V."/>
            <person name="Xu C."/>
            <person name="Bharti A.K."/>
            <person name="He W."/>
            <person name="Winter P."/>
            <person name="Zhao S."/>
            <person name="Hane J.K."/>
            <person name="Carrasquilla-Garcia N."/>
            <person name="Condie J.A."/>
            <person name="Upadhyaya H.D."/>
            <person name="Luo M.C."/>
            <person name="Thudi M."/>
            <person name="Gowda C.L."/>
            <person name="Singh N.P."/>
            <person name="Lichtenzveig J."/>
            <person name="Gali K.K."/>
            <person name="Rubio J."/>
            <person name="Nadarajan N."/>
            <person name="Dolezel J."/>
            <person name="Bansal K.C."/>
            <person name="Xu X."/>
            <person name="Edwards D."/>
            <person name="Zhang G."/>
            <person name="Kahl G."/>
            <person name="Gil J."/>
            <person name="Singh K.B."/>
            <person name="Datta S.K."/>
            <person name="Jackson S.A."/>
            <person name="Wang J."/>
            <person name="Cook D.R."/>
        </authorList>
    </citation>
    <scope>NUCLEOTIDE SEQUENCE [LARGE SCALE GENOMIC DNA]</scope>
    <source>
        <strain evidence="12">cv. CDC Frontier</strain>
    </source>
</reference>
<dbReference type="GO" id="GO:0004185">
    <property type="term" value="F:serine-type carboxypeptidase activity"/>
    <property type="evidence" value="ECO:0007669"/>
    <property type="project" value="UniProtKB-UniRule"/>
</dbReference>
<comment type="subcellular location">
    <subcellularLocation>
        <location evidence="1">Secreted</location>
    </subcellularLocation>
</comment>
<evidence type="ECO:0000256" key="10">
    <source>
        <dbReference type="ARBA" id="ARBA00037399"/>
    </source>
</evidence>
<dbReference type="PROSITE" id="PS00560">
    <property type="entry name" value="CARBOXYPEPT_SER_HIS"/>
    <property type="match status" value="1"/>
</dbReference>
<dbReference type="PaxDb" id="3827-XP_004506096.1"/>
<dbReference type="GO" id="GO:0006508">
    <property type="term" value="P:proteolysis"/>
    <property type="evidence" value="ECO:0007669"/>
    <property type="project" value="UniProtKB-KW"/>
</dbReference>
<keyword evidence="8" id="KW-1015">Disulfide bond</keyword>
<dbReference type="InterPro" id="IPR001563">
    <property type="entry name" value="Peptidase_S10"/>
</dbReference>
<keyword evidence="4 11" id="KW-0121">Carboxypeptidase</keyword>
<dbReference type="FunFam" id="3.40.50.1820:FF:000060">
    <property type="entry name" value="Carboxypeptidase"/>
    <property type="match status" value="1"/>
</dbReference>
<evidence type="ECO:0000256" key="7">
    <source>
        <dbReference type="ARBA" id="ARBA00022801"/>
    </source>
</evidence>
<dbReference type="GO" id="GO:0005576">
    <property type="term" value="C:extracellular region"/>
    <property type="evidence" value="ECO:0007669"/>
    <property type="project" value="UniProtKB-SubCell"/>
</dbReference>
<dbReference type="Pfam" id="PF00450">
    <property type="entry name" value="Peptidase_S10"/>
    <property type="match status" value="1"/>
</dbReference>
<keyword evidence="5 11" id="KW-0645">Protease</keyword>
<dbReference type="PANTHER" id="PTHR11802">
    <property type="entry name" value="SERINE PROTEASE FAMILY S10 SERINE CARBOXYPEPTIDASE"/>
    <property type="match status" value="1"/>
</dbReference>
<evidence type="ECO:0000256" key="4">
    <source>
        <dbReference type="ARBA" id="ARBA00022645"/>
    </source>
</evidence>
<organism evidence="12 13">
    <name type="scientific">Cicer arietinum</name>
    <name type="common">Chickpea</name>
    <name type="synonym">Garbanzo</name>
    <dbReference type="NCBI Taxonomy" id="3827"/>
    <lineage>
        <taxon>Eukaryota</taxon>
        <taxon>Viridiplantae</taxon>
        <taxon>Streptophyta</taxon>
        <taxon>Embryophyta</taxon>
        <taxon>Tracheophyta</taxon>
        <taxon>Spermatophyta</taxon>
        <taxon>Magnoliopsida</taxon>
        <taxon>eudicotyledons</taxon>
        <taxon>Gunneridae</taxon>
        <taxon>Pentapetalae</taxon>
        <taxon>rosids</taxon>
        <taxon>fabids</taxon>
        <taxon>Fabales</taxon>
        <taxon>Fabaceae</taxon>
        <taxon>Papilionoideae</taxon>
        <taxon>50 kb inversion clade</taxon>
        <taxon>NPAAA clade</taxon>
        <taxon>Hologalegina</taxon>
        <taxon>IRL clade</taxon>
        <taxon>Cicereae</taxon>
        <taxon>Cicer</taxon>
    </lineage>
</organism>
<accession>A0A3Q7Y152</accession>
<keyword evidence="9" id="KW-0325">Glycoprotein</keyword>
<dbReference type="PANTHER" id="PTHR11802:SF350">
    <property type="entry name" value="CARBOXYPEPTIDASE"/>
    <property type="match status" value="1"/>
</dbReference>
<evidence type="ECO:0000256" key="9">
    <source>
        <dbReference type="ARBA" id="ARBA00023180"/>
    </source>
</evidence>
<evidence type="ECO:0000313" key="13">
    <source>
        <dbReference type="RefSeq" id="XP_027191076.1"/>
    </source>
</evidence>
<keyword evidence="3" id="KW-0964">Secreted</keyword>
<dbReference type="SUPFAM" id="SSF53474">
    <property type="entry name" value="alpha/beta-Hydrolases"/>
    <property type="match status" value="1"/>
</dbReference>
<keyword evidence="7 11" id="KW-0378">Hydrolase</keyword>
<dbReference type="OrthoDB" id="443318at2759"/>
<dbReference type="InterPro" id="IPR029058">
    <property type="entry name" value="AB_hydrolase_fold"/>
</dbReference>
<dbReference type="PRINTS" id="PR00724">
    <property type="entry name" value="CRBOXYPTASEC"/>
</dbReference>
<comment type="function">
    <text evidence="10">Probable carboxypeptidase.</text>
</comment>
<evidence type="ECO:0000256" key="2">
    <source>
        <dbReference type="ARBA" id="ARBA00009431"/>
    </source>
</evidence>
<dbReference type="EC" id="3.4.16.-" evidence="11"/>
<dbReference type="InterPro" id="IPR018202">
    <property type="entry name" value="Ser_caboxypep_ser_AS"/>
</dbReference>
<name>A0A3Q7Y152_CICAR</name>
<dbReference type="RefSeq" id="XP_027191076.1">
    <property type="nucleotide sequence ID" value="XM_027335275.1"/>
</dbReference>
<proteinExistence type="inferred from homology"/>
<protein>
    <recommendedName>
        <fullName evidence="11">Carboxypeptidase</fullName>
        <ecNumber evidence="11">3.4.16.-</ecNumber>
    </recommendedName>
</protein>
<dbReference type="Proteomes" id="UP000087171">
    <property type="component" value="Chromosome Ca6"/>
</dbReference>
<reference evidence="13" key="2">
    <citation type="submission" date="2025-08" db="UniProtKB">
        <authorList>
            <consortium name="RefSeq"/>
        </authorList>
    </citation>
    <scope>IDENTIFICATION</scope>
    <source>
        <tissue evidence="13">Etiolated seedlings</tissue>
    </source>
</reference>
<evidence type="ECO:0000313" key="12">
    <source>
        <dbReference type="Proteomes" id="UP000087171"/>
    </source>
</evidence>
<evidence type="ECO:0000256" key="6">
    <source>
        <dbReference type="ARBA" id="ARBA00022729"/>
    </source>
</evidence>
<evidence type="ECO:0000256" key="1">
    <source>
        <dbReference type="ARBA" id="ARBA00004613"/>
    </source>
</evidence>
<evidence type="ECO:0000256" key="11">
    <source>
        <dbReference type="RuleBase" id="RU361156"/>
    </source>
</evidence>
<dbReference type="PROSITE" id="PS00131">
    <property type="entry name" value="CARBOXYPEPT_SER_SER"/>
    <property type="match status" value="1"/>
</dbReference>
<evidence type="ECO:0000256" key="5">
    <source>
        <dbReference type="ARBA" id="ARBA00022670"/>
    </source>
</evidence>
<dbReference type="GO" id="GO:0005773">
    <property type="term" value="C:vacuole"/>
    <property type="evidence" value="ECO:0007669"/>
    <property type="project" value="TreeGrafter"/>
</dbReference>
<gene>
    <name evidence="13" type="primary">LOC101490413</name>
</gene>
<sequence length="386" mass="43005">MFYFFFESRKNTSDDPIVIWLTGGPGCSSQLALFYENGPFHISDDLSLVWNNYGWDKVSNILFVDQPIGTGFSYTADESEIPHDEIGVSNDLYGFLQAFFKQHSNFVKNDFYIIGESYAGHFVPALASRVHQGNKNKEGININLKGFAIGNGWTNPIIQYPAYTQYAFDMKLITKKDQDQINQMIPGCQDAIKTCQSKGGQSCSIAQNSCDSIMGKILQIAGNINYYDIRKQCDGDLCYDFSYVDDLLNDNSVKEALGVGNVKFVSCSTVVYNAMLQDMMQNLDVDIPTLLEDGIKVLIYAGEHDLTCNWLGNLNWVHAMKWSGQNQFASSKTLQFLVDGAQAGLLNSYGPLSFLKVNGAGHMVPMDQPNAALQMLVNWMDGTLNK</sequence>